<evidence type="ECO:0000313" key="2">
    <source>
        <dbReference type="EMBL" id="KAG5462915.1"/>
    </source>
</evidence>
<dbReference type="OrthoDB" id="7470154at2759"/>
<evidence type="ECO:0000256" key="1">
    <source>
        <dbReference type="SAM" id="MobiDB-lite"/>
    </source>
</evidence>
<dbReference type="Proteomes" id="UP000673691">
    <property type="component" value="Unassembled WGS sequence"/>
</dbReference>
<feature type="region of interest" description="Disordered" evidence="1">
    <location>
        <begin position="233"/>
        <end position="264"/>
    </location>
</feature>
<feature type="compositionally biased region" description="Polar residues" evidence="1">
    <location>
        <begin position="241"/>
        <end position="255"/>
    </location>
</feature>
<feature type="region of interest" description="Disordered" evidence="1">
    <location>
        <begin position="276"/>
        <end position="320"/>
    </location>
</feature>
<dbReference type="EMBL" id="JAEFCI010001426">
    <property type="protein sequence ID" value="KAG5462915.1"/>
    <property type="molecule type" value="Genomic_DNA"/>
</dbReference>
<gene>
    <name evidence="2" type="ORF">BJ554DRAFT_2883</name>
</gene>
<evidence type="ECO:0000313" key="3">
    <source>
        <dbReference type="Proteomes" id="UP000673691"/>
    </source>
</evidence>
<proteinExistence type="predicted"/>
<feature type="non-terminal residue" evidence="2">
    <location>
        <position position="1"/>
    </location>
</feature>
<feature type="compositionally biased region" description="Basic and acidic residues" evidence="1">
    <location>
        <begin position="302"/>
        <end position="318"/>
    </location>
</feature>
<name>A0A8H8A0X7_9FUNG</name>
<protein>
    <submittedName>
        <fullName evidence="2">Uncharacterized protein</fullName>
    </submittedName>
</protein>
<keyword evidence="3" id="KW-1185">Reference proteome</keyword>
<reference evidence="2 3" key="1">
    <citation type="journal article" name="Sci. Rep.">
        <title>Genome-scale phylogenetic analyses confirm Olpidium as the closest living zoosporic fungus to the non-flagellated, terrestrial fungi.</title>
        <authorList>
            <person name="Chang Y."/>
            <person name="Rochon D."/>
            <person name="Sekimoto S."/>
            <person name="Wang Y."/>
            <person name="Chovatia M."/>
            <person name="Sandor L."/>
            <person name="Salamov A."/>
            <person name="Grigoriev I.V."/>
            <person name="Stajich J.E."/>
            <person name="Spatafora J.W."/>
        </authorList>
    </citation>
    <scope>NUCLEOTIDE SEQUENCE [LARGE SCALE GENOMIC DNA]</scope>
    <source>
        <strain evidence="2">S191</strain>
    </source>
</reference>
<comment type="caution">
    <text evidence="2">The sequence shown here is derived from an EMBL/GenBank/DDBJ whole genome shotgun (WGS) entry which is preliminary data.</text>
</comment>
<dbReference type="AlphaFoldDB" id="A0A8H8A0X7"/>
<organism evidence="2 3">
    <name type="scientific">Olpidium bornovanus</name>
    <dbReference type="NCBI Taxonomy" id="278681"/>
    <lineage>
        <taxon>Eukaryota</taxon>
        <taxon>Fungi</taxon>
        <taxon>Fungi incertae sedis</taxon>
        <taxon>Olpidiomycota</taxon>
        <taxon>Olpidiomycotina</taxon>
        <taxon>Olpidiomycetes</taxon>
        <taxon>Olpidiales</taxon>
        <taxon>Olpidiaceae</taxon>
        <taxon>Olpidium</taxon>
    </lineage>
</organism>
<accession>A0A8H8A0X7</accession>
<sequence>TAAERVSYLEPLETVARLGLLADDVEDGVDKLRSLSVVAFGPVVSRPGLPEHEVVRPEQLAERAGAHGVHGAGFQVDQHGAGHVFSAGGFIIIDVDPLELQVGIAVVCSRRVYAVLVRDDLPELGPDLVAALARLPVPFRRHERLARERQGNGAFPVKSGADASSKGPRGFLHIQVDDLTHFLGRRRCFPLRGFRLSRPCLDGQKATSPIANAAASQTSVCSSSRVAERTLVRSQRPLFSLPQSKEAGNSATRGQGLSPPSPAACMRGSLSASGFVIPSPPPGRGDWKEGGQNTRPRTARSGAERGGEKGWFVRDTQTRPDSGAPHLRGFLFRLPLPLLLLLPAAEGGGGEGWGGAGLRRAGRAAPAGLASPAPRPALIKARKNLGMSKPPAPCRPTHSHPHVSSHHCGAANARVFTTLLSTLPVTPGRALLRPTCAGRSIASSDESSQRGHQALG</sequence>